<accession>A0A0K2GGY3</accession>
<dbReference type="CDD" id="cd23659">
    <property type="entry name" value="USP_At3g01520-like"/>
    <property type="match status" value="1"/>
</dbReference>
<dbReference type="RefSeq" id="WP_053381104.1">
    <property type="nucleotide sequence ID" value="NZ_CP011801.1"/>
</dbReference>
<dbReference type="Proteomes" id="UP000069205">
    <property type="component" value="Chromosome"/>
</dbReference>
<dbReference type="EMBL" id="CP011801">
    <property type="protein sequence ID" value="ALA60220.1"/>
    <property type="molecule type" value="Genomic_DNA"/>
</dbReference>
<dbReference type="PATRIC" id="fig|42253.5.peg.3775"/>
<gene>
    <name evidence="3" type="ORF">NITMOv2_3831</name>
</gene>
<dbReference type="SUPFAM" id="SSF52402">
    <property type="entry name" value="Adenine nucleotide alpha hydrolases-like"/>
    <property type="match status" value="2"/>
</dbReference>
<dbReference type="PANTHER" id="PTHR46268:SF6">
    <property type="entry name" value="UNIVERSAL STRESS PROTEIN UP12"/>
    <property type="match status" value="1"/>
</dbReference>
<reference evidence="3 4" key="1">
    <citation type="journal article" date="2015" name="Proc. Natl. Acad. Sci. U.S.A.">
        <title>Expanded metabolic versatility of ubiquitous nitrite-oxidizing bacteria from the genus Nitrospira.</title>
        <authorList>
            <person name="Koch H."/>
            <person name="Lucker S."/>
            <person name="Albertsen M."/>
            <person name="Kitzinger K."/>
            <person name="Herbold C."/>
            <person name="Spieck E."/>
            <person name="Nielsen P.H."/>
            <person name="Wagner M."/>
            <person name="Daims H."/>
        </authorList>
    </citation>
    <scope>NUCLEOTIDE SEQUENCE [LARGE SCALE GENOMIC DNA]</scope>
    <source>
        <strain evidence="3 4">NSP M-1</strain>
    </source>
</reference>
<evidence type="ECO:0000313" key="3">
    <source>
        <dbReference type="EMBL" id="ALA60220.1"/>
    </source>
</evidence>
<evidence type="ECO:0000259" key="2">
    <source>
        <dbReference type="Pfam" id="PF00582"/>
    </source>
</evidence>
<dbReference type="AlphaFoldDB" id="A0A0K2GGY3"/>
<dbReference type="OrthoDB" id="9777884at2"/>
<dbReference type="Gene3D" id="3.40.50.620">
    <property type="entry name" value="HUPs"/>
    <property type="match status" value="2"/>
</dbReference>
<feature type="domain" description="UspA" evidence="2">
    <location>
        <begin position="2"/>
        <end position="132"/>
    </location>
</feature>
<evidence type="ECO:0000256" key="1">
    <source>
        <dbReference type="ARBA" id="ARBA00008791"/>
    </source>
</evidence>
<dbReference type="STRING" id="42253.NITMOv2_3831"/>
<dbReference type="PANTHER" id="PTHR46268">
    <property type="entry name" value="STRESS RESPONSE PROTEIN NHAX"/>
    <property type="match status" value="1"/>
</dbReference>
<evidence type="ECO:0000313" key="4">
    <source>
        <dbReference type="Proteomes" id="UP000069205"/>
    </source>
</evidence>
<keyword evidence="4" id="KW-1185">Reference proteome</keyword>
<dbReference type="InterPro" id="IPR014729">
    <property type="entry name" value="Rossmann-like_a/b/a_fold"/>
</dbReference>
<dbReference type="PRINTS" id="PR01438">
    <property type="entry name" value="UNVRSLSTRESS"/>
</dbReference>
<dbReference type="KEGG" id="nmv:NITMOv2_3831"/>
<dbReference type="InterPro" id="IPR006016">
    <property type="entry name" value="UspA"/>
</dbReference>
<dbReference type="InterPro" id="IPR006015">
    <property type="entry name" value="Universal_stress_UspA"/>
</dbReference>
<sequence length="287" mass="31305">MKILLAVDGSDHSYEAVRALKYVSRAEELHVAHVLDVPTPAYPMMMPEVAQEIYETLECNMREDGNRLLDRIVSLLPMDSGPVTRHLVAGSPAEQIVSLAEKQQVGLTLLGTRGLGPIKERLIGSVAHRVLTFAPGAKMILPGPLKALSQILLPLQGAEDADQAVRYLQQHPFREPPTITLFSVLPHTRPPWPVDAASAEHMETHALRRAEEFLNETAGTLSAMGYQARSRAALGTPVEAILKEAKGLNADLILLGSRGRRGMTRMVLGSVSHAILHQATYPLMIFG</sequence>
<protein>
    <submittedName>
        <fullName evidence="3">Putative Universal stress protein</fullName>
    </submittedName>
</protein>
<dbReference type="CDD" id="cd00293">
    <property type="entry name" value="USP-like"/>
    <property type="match status" value="1"/>
</dbReference>
<dbReference type="Pfam" id="PF00582">
    <property type="entry name" value="Usp"/>
    <property type="match status" value="2"/>
</dbReference>
<organism evidence="3 4">
    <name type="scientific">Nitrospira moscoviensis</name>
    <dbReference type="NCBI Taxonomy" id="42253"/>
    <lineage>
        <taxon>Bacteria</taxon>
        <taxon>Pseudomonadati</taxon>
        <taxon>Nitrospirota</taxon>
        <taxon>Nitrospiria</taxon>
        <taxon>Nitrospirales</taxon>
        <taxon>Nitrospiraceae</taxon>
        <taxon>Nitrospira</taxon>
    </lineage>
</organism>
<comment type="similarity">
    <text evidence="1">Belongs to the universal stress protein A family.</text>
</comment>
<name>A0A0K2GGY3_NITMO</name>
<proteinExistence type="inferred from homology"/>
<feature type="domain" description="UspA" evidence="2">
    <location>
        <begin position="150"/>
        <end position="285"/>
    </location>
</feature>